<dbReference type="InterPro" id="IPR035952">
    <property type="entry name" value="Rhomboid-like_sf"/>
</dbReference>
<gene>
    <name evidence="9" type="ORF">BN85311620</name>
</gene>
<proteinExistence type="inferred from homology"/>
<dbReference type="HOGENOM" id="CLU_055068_3_1_14"/>
<protein>
    <submittedName>
        <fullName evidence="9">Rhomboid family protein</fullName>
    </submittedName>
</protein>
<dbReference type="InterPro" id="IPR022764">
    <property type="entry name" value="Peptidase_S54_rhomboid_dom"/>
</dbReference>
<feature type="domain" description="Peptidase S54 rhomboid" evidence="8">
    <location>
        <begin position="57"/>
        <end position="194"/>
    </location>
</feature>
<evidence type="ECO:0000313" key="9">
    <source>
        <dbReference type="EMBL" id="CCV66183.1"/>
    </source>
</evidence>
<feature type="transmembrane region" description="Helical" evidence="7">
    <location>
        <begin position="122"/>
        <end position="143"/>
    </location>
</feature>
<feature type="transmembrane region" description="Helical" evidence="7">
    <location>
        <begin position="21"/>
        <end position="43"/>
    </location>
</feature>
<feature type="transmembrane region" description="Helical" evidence="7">
    <location>
        <begin position="164"/>
        <end position="192"/>
    </location>
</feature>
<dbReference type="EMBL" id="FO681348">
    <property type="protein sequence ID" value="CCV66183.1"/>
    <property type="molecule type" value="Genomic_DNA"/>
</dbReference>
<evidence type="ECO:0000256" key="4">
    <source>
        <dbReference type="ARBA" id="ARBA00022801"/>
    </source>
</evidence>
<dbReference type="AlphaFoldDB" id="U4KRZ1"/>
<comment type="subcellular location">
    <subcellularLocation>
        <location evidence="1">Membrane</location>
        <topology evidence="1">Multi-pass membrane protein</topology>
    </subcellularLocation>
</comment>
<name>U4KRZ1_9MOLU</name>
<dbReference type="Proteomes" id="UP000032737">
    <property type="component" value="Chromosome"/>
</dbReference>
<keyword evidence="5 7" id="KW-1133">Transmembrane helix</keyword>
<evidence type="ECO:0000256" key="2">
    <source>
        <dbReference type="ARBA" id="ARBA00009045"/>
    </source>
</evidence>
<dbReference type="PANTHER" id="PTHR43731:SF14">
    <property type="entry name" value="PRESENILIN-ASSOCIATED RHOMBOID-LIKE PROTEIN, MITOCHONDRIAL"/>
    <property type="match status" value="1"/>
</dbReference>
<dbReference type="Pfam" id="PF01694">
    <property type="entry name" value="Rhomboid"/>
    <property type="match status" value="1"/>
</dbReference>
<feature type="transmembrane region" description="Helical" evidence="7">
    <location>
        <begin position="95"/>
        <end position="116"/>
    </location>
</feature>
<evidence type="ECO:0000256" key="3">
    <source>
        <dbReference type="ARBA" id="ARBA00022692"/>
    </source>
</evidence>
<dbReference type="GO" id="GO:0016020">
    <property type="term" value="C:membrane"/>
    <property type="evidence" value="ECO:0007669"/>
    <property type="project" value="UniProtKB-SubCell"/>
</dbReference>
<comment type="similarity">
    <text evidence="2">Belongs to the peptidase S54 family.</text>
</comment>
<evidence type="ECO:0000256" key="5">
    <source>
        <dbReference type="ARBA" id="ARBA00022989"/>
    </source>
</evidence>
<dbReference type="STRING" id="61635.BN85311620"/>
<dbReference type="GO" id="GO:0004252">
    <property type="term" value="F:serine-type endopeptidase activity"/>
    <property type="evidence" value="ECO:0007669"/>
    <property type="project" value="InterPro"/>
</dbReference>
<evidence type="ECO:0000256" key="6">
    <source>
        <dbReference type="ARBA" id="ARBA00023136"/>
    </source>
</evidence>
<keyword evidence="10" id="KW-1185">Reference proteome</keyword>
<dbReference type="SUPFAM" id="SSF144091">
    <property type="entry name" value="Rhomboid-like"/>
    <property type="match status" value="1"/>
</dbReference>
<dbReference type="KEGG" id="abra:BN85311620"/>
<feature type="transmembrane region" description="Helical" evidence="7">
    <location>
        <begin position="63"/>
        <end position="83"/>
    </location>
</feature>
<evidence type="ECO:0000256" key="1">
    <source>
        <dbReference type="ARBA" id="ARBA00004141"/>
    </source>
</evidence>
<keyword evidence="3 7" id="KW-0812">Transmembrane</keyword>
<dbReference type="PANTHER" id="PTHR43731">
    <property type="entry name" value="RHOMBOID PROTEASE"/>
    <property type="match status" value="1"/>
</dbReference>
<dbReference type="RefSeq" id="WP_030005043.1">
    <property type="nucleotide sequence ID" value="NC_022549.1"/>
</dbReference>
<sequence>MSFTKNLKTYFLFHPVNTILIGLNLLMLIVTYLFGGFTTAVLLKLGAIFPPYIIDNQEYHRLILAMFLHGSIIHFLMNNFVLYQLGAYLERLIGSINYLILYLVSGLISSIVITYFGEVMSITIGASGAIYGVMAGLLMLTFIRTHWFSDHQIRNIRQLMILNVIFTFIVPNISILGHLGGLVAGLLLILLLSPKRPDYRNKLTKEKYINVLNEQNR</sequence>
<evidence type="ECO:0000313" key="10">
    <source>
        <dbReference type="Proteomes" id="UP000032737"/>
    </source>
</evidence>
<reference evidence="9 10" key="1">
    <citation type="journal article" date="2013" name="J. Mol. Microbiol. Biotechnol.">
        <title>Analysis of the Complete Genomes of Acholeplasma brassicae , A. palmae and A. laidlawii and Their Comparison to the Obligate Parasites from ' Candidatus Phytoplasma'.</title>
        <authorList>
            <person name="Kube M."/>
            <person name="Siewert C."/>
            <person name="Migdoll A.M."/>
            <person name="Duduk B."/>
            <person name="Holz S."/>
            <person name="Rabus R."/>
            <person name="Seemuller E."/>
            <person name="Mitrovic J."/>
            <person name="Muller I."/>
            <person name="Buttner C."/>
            <person name="Reinhardt R."/>
        </authorList>
    </citation>
    <scope>NUCLEOTIDE SEQUENCE [LARGE SCALE GENOMIC DNA]</scope>
    <source>
        <strain evidence="10">0502</strain>
    </source>
</reference>
<dbReference type="Gene3D" id="1.20.1540.10">
    <property type="entry name" value="Rhomboid-like"/>
    <property type="match status" value="1"/>
</dbReference>
<dbReference type="InterPro" id="IPR050925">
    <property type="entry name" value="Rhomboid_protease_S54"/>
</dbReference>
<keyword evidence="6 7" id="KW-0472">Membrane</keyword>
<organism evidence="9 10">
    <name type="scientific">Acholeplasma brassicae</name>
    <dbReference type="NCBI Taxonomy" id="61635"/>
    <lineage>
        <taxon>Bacteria</taxon>
        <taxon>Bacillati</taxon>
        <taxon>Mycoplasmatota</taxon>
        <taxon>Mollicutes</taxon>
        <taxon>Acholeplasmatales</taxon>
        <taxon>Acholeplasmataceae</taxon>
        <taxon>Acholeplasma</taxon>
    </lineage>
</organism>
<keyword evidence="4" id="KW-0378">Hydrolase</keyword>
<dbReference type="OrthoDB" id="9813074at2"/>
<evidence type="ECO:0000256" key="7">
    <source>
        <dbReference type="SAM" id="Phobius"/>
    </source>
</evidence>
<evidence type="ECO:0000259" key="8">
    <source>
        <dbReference type="Pfam" id="PF01694"/>
    </source>
</evidence>
<accession>U4KRZ1</accession>